<feature type="compositionally biased region" description="Basic and acidic residues" evidence="1">
    <location>
        <begin position="9"/>
        <end position="19"/>
    </location>
</feature>
<dbReference type="EMBL" id="LN681231">
    <property type="protein sequence ID" value="CEK28077.1"/>
    <property type="molecule type" value="Genomic_DNA"/>
</dbReference>
<proteinExistence type="predicted"/>
<protein>
    <submittedName>
        <fullName evidence="2">Uncharacterized protein</fullName>
    </submittedName>
</protein>
<dbReference type="AlphaFoldDB" id="A0A0A8VE68"/>
<evidence type="ECO:0000313" key="2">
    <source>
        <dbReference type="EMBL" id="CEK28077.1"/>
    </source>
</evidence>
<evidence type="ECO:0000256" key="1">
    <source>
        <dbReference type="SAM" id="MobiDB-lite"/>
    </source>
</evidence>
<reference evidence="2" key="1">
    <citation type="journal article" date="2015" name="Genome Announc.">
        <title>Complete Genome Sequence of Yersinia ruckeri Strain CSF007-82, Etiologic Agent of Red Mouth Disease in Salmonid Fish.</title>
        <authorList>
            <person name="Nelson M.C."/>
            <person name="LaPatra S.E."/>
            <person name="Welch T.J."/>
            <person name="Graf J."/>
        </authorList>
    </citation>
    <scope>NUCLEOTIDE SEQUENCE</scope>
    <source>
        <strain evidence="2">CSF007-82</strain>
    </source>
</reference>
<accession>A0A0A8VE68</accession>
<sequence length="38" mass="4206">MQFHGLNRQRGEAQTEAERSAASTEQSAPRSGIKNYPT</sequence>
<feature type="region of interest" description="Disordered" evidence="1">
    <location>
        <begin position="1"/>
        <end position="38"/>
    </location>
</feature>
<name>A0A0A8VE68_YERRU</name>
<gene>
    <name evidence="2" type="ORF">CSF007_11675</name>
</gene>
<organism evidence="2">
    <name type="scientific">Yersinia ruckeri</name>
    <dbReference type="NCBI Taxonomy" id="29486"/>
    <lineage>
        <taxon>Bacteria</taxon>
        <taxon>Pseudomonadati</taxon>
        <taxon>Pseudomonadota</taxon>
        <taxon>Gammaproteobacteria</taxon>
        <taxon>Enterobacterales</taxon>
        <taxon>Yersiniaceae</taxon>
        <taxon>Yersinia</taxon>
    </lineage>
</organism>